<keyword evidence="2" id="KW-1185">Reference proteome</keyword>
<organism evidence="1 2">
    <name type="scientific">Pseudoalteromonas rubra</name>
    <dbReference type="NCBI Taxonomy" id="43658"/>
    <lineage>
        <taxon>Bacteria</taxon>
        <taxon>Pseudomonadati</taxon>
        <taxon>Pseudomonadota</taxon>
        <taxon>Gammaproteobacteria</taxon>
        <taxon>Alteromonadales</taxon>
        <taxon>Pseudoalteromonadaceae</taxon>
        <taxon>Pseudoalteromonas</taxon>
    </lineage>
</organism>
<protein>
    <submittedName>
        <fullName evidence="1">Uncharacterized protein</fullName>
    </submittedName>
</protein>
<name>A0A0F4QNY1_9GAMM</name>
<accession>A0A0F4QNY1</accession>
<comment type="caution">
    <text evidence="1">The sequence shown here is derived from an EMBL/GenBank/DDBJ whole genome shotgun (WGS) entry which is preliminary data.</text>
</comment>
<dbReference type="AlphaFoldDB" id="A0A0F4QNY1"/>
<dbReference type="EMBL" id="JXYA01000027">
    <property type="protein sequence ID" value="KJZ08362.1"/>
    <property type="molecule type" value="Genomic_DNA"/>
</dbReference>
<dbReference type="Proteomes" id="UP000033452">
    <property type="component" value="Unassembled WGS sequence"/>
</dbReference>
<evidence type="ECO:0000313" key="1">
    <source>
        <dbReference type="EMBL" id="KJZ08362.1"/>
    </source>
</evidence>
<proteinExistence type="predicted"/>
<evidence type="ECO:0000313" key="2">
    <source>
        <dbReference type="Proteomes" id="UP000033452"/>
    </source>
</evidence>
<dbReference type="PATRIC" id="fig|43658.5.peg.2798"/>
<gene>
    <name evidence="1" type="ORF">TW77_13230</name>
</gene>
<sequence>MYPLQLRYYPRVAPEFKRLATSGLVQYLIKRAHVSSVAQLVRAFKLSGNDNAILSEEKSCFWYLKNQGQPIRSRHKIERIEAMFPKAHKLLDHVIFELLTLGKYIDGPTMQHELKYIPLPYFITQFKRRVILPNKLSTDNAWPTFKYLDQLSNQSDFNSLTCLLYYYYLSQCTHTNLPCFMERLLLKASENVARRLTSSYIQTHLTKSVSSTFCR</sequence>
<reference evidence="1 2" key="1">
    <citation type="journal article" date="2015" name="BMC Genomics">
        <title>Genome mining reveals unlocked bioactive potential of marine Gram-negative bacteria.</title>
        <authorList>
            <person name="Machado H."/>
            <person name="Sonnenschein E.C."/>
            <person name="Melchiorsen J."/>
            <person name="Gram L."/>
        </authorList>
    </citation>
    <scope>NUCLEOTIDE SEQUENCE [LARGE SCALE GENOMIC DNA]</scope>
    <source>
        <strain evidence="1 2">S2471</strain>
    </source>
</reference>